<organism evidence="16 17">
    <name type="scientific">Tuber melanosporum (strain Mel28)</name>
    <name type="common">Perigord black truffle</name>
    <dbReference type="NCBI Taxonomy" id="656061"/>
    <lineage>
        <taxon>Eukaryota</taxon>
        <taxon>Fungi</taxon>
        <taxon>Dikarya</taxon>
        <taxon>Ascomycota</taxon>
        <taxon>Pezizomycotina</taxon>
        <taxon>Pezizomycetes</taxon>
        <taxon>Pezizales</taxon>
        <taxon>Tuberaceae</taxon>
        <taxon>Tuber</taxon>
    </lineage>
</organism>
<evidence type="ECO:0000256" key="2">
    <source>
        <dbReference type="ARBA" id="ARBA00004123"/>
    </source>
</evidence>
<dbReference type="InterPro" id="IPR001680">
    <property type="entry name" value="WD40_rpt"/>
</dbReference>
<dbReference type="eggNOG" id="KOG0973">
    <property type="taxonomic scope" value="Eukaryota"/>
</dbReference>
<dbReference type="GeneID" id="9185149"/>
<evidence type="ECO:0000259" key="15">
    <source>
        <dbReference type="Pfam" id="PF24105"/>
    </source>
</evidence>
<keyword evidence="6 12" id="KW-0677">Repeat</keyword>
<dbReference type="Proteomes" id="UP000006911">
    <property type="component" value="Unassembled WGS sequence"/>
</dbReference>
<feature type="region of interest" description="Disordered" evidence="13">
    <location>
        <begin position="800"/>
        <end position="820"/>
    </location>
</feature>
<dbReference type="InterPro" id="IPR055410">
    <property type="entry name" value="Beta-prop_CAF1B_HIR1"/>
</dbReference>
<dbReference type="SUPFAM" id="SSF50978">
    <property type="entry name" value="WD40 repeat-like"/>
    <property type="match status" value="1"/>
</dbReference>
<dbReference type="RefSeq" id="XP_002841622.1">
    <property type="nucleotide sequence ID" value="XM_002841576.1"/>
</dbReference>
<evidence type="ECO:0000313" key="16">
    <source>
        <dbReference type="EMBL" id="CAZ85813.1"/>
    </source>
</evidence>
<dbReference type="GO" id="GO:0006351">
    <property type="term" value="P:DNA-templated transcription"/>
    <property type="evidence" value="ECO:0007669"/>
    <property type="project" value="InterPro"/>
</dbReference>
<dbReference type="PROSITE" id="PS50082">
    <property type="entry name" value="WD_REPEATS_2"/>
    <property type="match status" value="3"/>
</dbReference>
<dbReference type="Pfam" id="PF00400">
    <property type="entry name" value="WD40"/>
    <property type="match status" value="2"/>
</dbReference>
<feature type="region of interest" description="Disordered" evidence="13">
    <location>
        <begin position="400"/>
        <end position="419"/>
    </location>
</feature>
<dbReference type="Gene3D" id="2.130.10.10">
    <property type="entry name" value="YVTN repeat-like/Quinoprotein amine dehydrogenase"/>
    <property type="match status" value="2"/>
</dbReference>
<dbReference type="PANTHER" id="PTHR13831">
    <property type="entry name" value="MEMBER OF THE HIR1 FAMILY OF WD-REPEAT PROTEINS"/>
    <property type="match status" value="1"/>
</dbReference>
<evidence type="ECO:0000313" key="17">
    <source>
        <dbReference type="Proteomes" id="UP000006911"/>
    </source>
</evidence>
<dbReference type="SMART" id="SM00320">
    <property type="entry name" value="WD40"/>
    <property type="match status" value="5"/>
</dbReference>
<feature type="domain" description="Protein HIRA-like C-terminal" evidence="14">
    <location>
        <begin position="679"/>
        <end position="899"/>
    </location>
</feature>
<comment type="subcellular location">
    <subcellularLocation>
        <location evidence="2 12">Nucleus</location>
    </subcellularLocation>
</comment>
<name>D5GMS0_TUBMM</name>
<dbReference type="HOGENOM" id="CLU_004372_3_0_1"/>
<evidence type="ECO:0000259" key="14">
    <source>
        <dbReference type="Pfam" id="PF07569"/>
    </source>
</evidence>
<evidence type="ECO:0000256" key="12">
    <source>
        <dbReference type="RuleBase" id="RU364014"/>
    </source>
</evidence>
<dbReference type="InterPro" id="IPR011494">
    <property type="entry name" value="HIRA-like_C"/>
</dbReference>
<dbReference type="FunCoup" id="D5GMS0">
    <property type="interactions" value="154"/>
</dbReference>
<dbReference type="GO" id="GO:0005634">
    <property type="term" value="C:nucleus"/>
    <property type="evidence" value="ECO:0007669"/>
    <property type="project" value="UniProtKB-SubCell"/>
</dbReference>
<accession>D5GMS0</accession>
<keyword evidence="5 11" id="KW-0853">WD repeat</keyword>
<dbReference type="PANTHER" id="PTHR13831:SF0">
    <property type="entry name" value="PROTEIN HIRA"/>
    <property type="match status" value="1"/>
</dbReference>
<dbReference type="InterPro" id="IPR036322">
    <property type="entry name" value="WD40_repeat_dom_sf"/>
</dbReference>
<evidence type="ECO:0000256" key="7">
    <source>
        <dbReference type="ARBA" id="ARBA00022853"/>
    </source>
</evidence>
<dbReference type="InterPro" id="IPR019015">
    <property type="entry name" value="HIRA_B_motif"/>
</dbReference>
<dbReference type="FunFam" id="2.130.10.10:FF:000290">
    <property type="entry name" value="Protein HIR"/>
    <property type="match status" value="1"/>
</dbReference>
<dbReference type="GO" id="GO:0031491">
    <property type="term" value="F:nucleosome binding"/>
    <property type="evidence" value="ECO:0007669"/>
    <property type="project" value="TreeGrafter"/>
</dbReference>
<evidence type="ECO:0000256" key="10">
    <source>
        <dbReference type="ARBA" id="ARBA00023242"/>
    </source>
</evidence>
<feature type="repeat" description="WD" evidence="11">
    <location>
        <begin position="20"/>
        <end position="47"/>
    </location>
</feature>
<feature type="repeat" description="WD" evidence="11">
    <location>
        <begin position="67"/>
        <end position="99"/>
    </location>
</feature>
<keyword evidence="17" id="KW-1185">Reference proteome</keyword>
<reference evidence="16 17" key="1">
    <citation type="journal article" date="2010" name="Nature">
        <title>Perigord black truffle genome uncovers evolutionary origins and mechanisms of symbiosis.</title>
        <authorList>
            <person name="Martin F."/>
            <person name="Kohler A."/>
            <person name="Murat C."/>
            <person name="Balestrini R."/>
            <person name="Coutinho P.M."/>
            <person name="Jaillon O."/>
            <person name="Montanini B."/>
            <person name="Morin E."/>
            <person name="Noel B."/>
            <person name="Percudani R."/>
            <person name="Porcel B."/>
            <person name="Rubini A."/>
            <person name="Amicucci A."/>
            <person name="Amselem J."/>
            <person name="Anthouard V."/>
            <person name="Arcioni S."/>
            <person name="Artiguenave F."/>
            <person name="Aury J.M."/>
            <person name="Ballario P."/>
            <person name="Bolchi A."/>
            <person name="Brenna A."/>
            <person name="Brun A."/>
            <person name="Buee M."/>
            <person name="Cantarel B."/>
            <person name="Chevalier G."/>
            <person name="Couloux A."/>
            <person name="Da Silva C."/>
            <person name="Denoeud F."/>
            <person name="Duplessis S."/>
            <person name="Ghignone S."/>
            <person name="Hilselberger B."/>
            <person name="Iotti M."/>
            <person name="Marcais B."/>
            <person name="Mello A."/>
            <person name="Miranda M."/>
            <person name="Pacioni G."/>
            <person name="Quesneville H."/>
            <person name="Riccioni C."/>
            <person name="Ruotolo R."/>
            <person name="Splivallo R."/>
            <person name="Stocchi V."/>
            <person name="Tisserant E."/>
            <person name="Viscomi A.R."/>
            <person name="Zambonelli A."/>
            <person name="Zampieri E."/>
            <person name="Henrissat B."/>
            <person name="Lebrun M.H."/>
            <person name="Paolocci F."/>
            <person name="Bonfante P."/>
            <person name="Ottonello S."/>
            <person name="Wincker P."/>
        </authorList>
    </citation>
    <scope>NUCLEOTIDE SEQUENCE [LARGE SCALE GENOMIC DNA]</scope>
    <source>
        <strain evidence="16 17">Mel28</strain>
    </source>
</reference>
<dbReference type="SUPFAM" id="SSF82171">
    <property type="entry name" value="DPP6 N-terminal domain-like"/>
    <property type="match status" value="1"/>
</dbReference>
<keyword evidence="9 12" id="KW-0804">Transcription</keyword>
<feature type="domain" description="CAF1B/HIR1 beta-propeller" evidence="15">
    <location>
        <begin position="105"/>
        <end position="342"/>
    </location>
</feature>
<dbReference type="CDD" id="cd00200">
    <property type="entry name" value="WD40"/>
    <property type="match status" value="1"/>
</dbReference>
<keyword evidence="4 12" id="KW-0678">Repressor</keyword>
<keyword evidence="8 12" id="KW-0805">Transcription regulation</keyword>
<comment type="similarity">
    <text evidence="3 12">Belongs to the WD repeat HIR1 family.</text>
</comment>
<dbReference type="AlphaFoldDB" id="D5GMS0"/>
<evidence type="ECO:0000256" key="3">
    <source>
        <dbReference type="ARBA" id="ARBA00007306"/>
    </source>
</evidence>
<dbReference type="GO" id="GO:0006338">
    <property type="term" value="P:chromatin remodeling"/>
    <property type="evidence" value="ECO:0007669"/>
    <property type="project" value="InterPro"/>
</dbReference>
<dbReference type="OMA" id="RGSWDGD"/>
<dbReference type="GO" id="GO:0000785">
    <property type="term" value="C:chromatin"/>
    <property type="evidence" value="ECO:0007669"/>
    <property type="project" value="TreeGrafter"/>
</dbReference>
<sequence>MHFIRPQWLTHSAEKKACEVYSCHVSPDGERLATGGLDGNVRIWSTRAVYGAADESASRLPKQLCSLSHHSGAVLTVRFSGNNRYLASGSDDKIVLVYERDLSADVGWSADSSVLVSVGLDSKVIVWSGSTFEKLKRIDVHQSHVKGLTFDPANKYFATASDDRSIKIFRFNSPAANATAHDQQTNFTVETSITTPFKESPLTTYFRRCSWSPDGSHIAAANAVNGPVSSVAIINRGNWDSEINLIGHEGPVEVCAFAPRMFSKTPLTPGTPPSTPVTVIACAGQDKALSIWNTSNPRPLIIAQDLAIKAISDLTWSPDGRTLFVCSLDGSIICICFEDGDLGFVLGLEENERILQKFGAGRKGATLPEGTESVRLEEMARDGERREVEGRMGELMMDGNGQAGDTPMSNSGSTAGPQWQMQQVPEAEKATNAPEQKEKPYKQKVTLTKDGKKRVAPLLVSTGGGHRSNLPNAHLLQASANNNSTISNDPKAILDLSRPYDGLPKGGMPALIFGNKRKAPVLEEGEEENPQQITNGKRIAVLASGGSGKQGPEETPEFIRPAVINPASSISQIRLGVPKVRNIVSRVVDSNGLPSSNVPNAAGGTSAAGAQASSSSDDYTFEARNLRNAGEPTRLTLSRHGQILWMDFVPKVALLVTGNSNFWSVACEDGTVHVFTPVGRRLLSPLILEAQPCFMECRGWWLMCITSIGMAYVWNLQTMKAPHPPVSLAPILDSSNTYQKQDSPTKAEAITEAGVNSEGTLIVSLTNGDGFAYSSDMYTWHKLTEAWWAIGSQYWDSTGAMRPAQNSSDNPTDPKSPAISAGVIPHLERRTTNEVLLHGRGRFLQRFETAVSLSHLENRMAAAVLLNAKDDFKNYLMMYARRIAAEGMKAKVEELLRDMMGKHRDLQRIAVPYARLLGVMDEDDSEDV</sequence>
<feature type="compositionally biased region" description="Low complexity" evidence="13">
    <location>
        <begin position="601"/>
        <end position="614"/>
    </location>
</feature>
<evidence type="ECO:0000256" key="4">
    <source>
        <dbReference type="ARBA" id="ARBA00022491"/>
    </source>
</evidence>
<dbReference type="Pfam" id="PF24105">
    <property type="entry name" value="Beta-prop_CAF1B_HIR1"/>
    <property type="match status" value="1"/>
</dbReference>
<dbReference type="EMBL" id="FN430359">
    <property type="protein sequence ID" value="CAZ85813.1"/>
    <property type="molecule type" value="Genomic_DNA"/>
</dbReference>
<feature type="compositionally biased region" description="Polar residues" evidence="13">
    <location>
        <begin position="407"/>
        <end position="419"/>
    </location>
</feature>
<gene>
    <name evidence="16" type="ORF">GSTUM_00010906001</name>
</gene>
<keyword evidence="7 12" id="KW-0156">Chromatin regulator</keyword>
<dbReference type="InterPro" id="IPR031120">
    <property type="entry name" value="HIR1-like"/>
</dbReference>
<feature type="repeat" description="WD" evidence="11">
    <location>
        <begin position="138"/>
        <end position="179"/>
    </location>
</feature>
<dbReference type="GO" id="GO:0000417">
    <property type="term" value="C:HIR complex"/>
    <property type="evidence" value="ECO:0007669"/>
    <property type="project" value="EnsemblFungi"/>
</dbReference>
<dbReference type="STRING" id="656061.D5GMS0"/>
<evidence type="ECO:0000256" key="6">
    <source>
        <dbReference type="ARBA" id="ARBA00022737"/>
    </source>
</evidence>
<evidence type="ECO:0000256" key="11">
    <source>
        <dbReference type="PROSITE-ProRule" id="PRU00221"/>
    </source>
</evidence>
<evidence type="ECO:0000256" key="13">
    <source>
        <dbReference type="SAM" id="MobiDB-lite"/>
    </source>
</evidence>
<dbReference type="KEGG" id="tml:GSTUM_00010906001"/>
<keyword evidence="10 12" id="KW-0539">Nucleus</keyword>
<protein>
    <recommendedName>
        <fullName evidence="12">Protein HIR</fullName>
    </recommendedName>
</protein>
<evidence type="ECO:0000256" key="9">
    <source>
        <dbReference type="ARBA" id="ARBA00023163"/>
    </source>
</evidence>
<dbReference type="Pfam" id="PF09453">
    <property type="entry name" value="HIRA_B"/>
    <property type="match status" value="1"/>
</dbReference>
<comment type="function">
    <text evidence="1 12">Required for replication-independent chromatin assembly and for the periodic repression of histone gene transcription during the cell cycle.</text>
</comment>
<evidence type="ECO:0000256" key="8">
    <source>
        <dbReference type="ARBA" id="ARBA00023015"/>
    </source>
</evidence>
<dbReference type="InterPro" id="IPR015943">
    <property type="entry name" value="WD40/YVTN_repeat-like_dom_sf"/>
</dbReference>
<dbReference type="PROSITE" id="PS50294">
    <property type="entry name" value="WD_REPEATS_REGION"/>
    <property type="match status" value="3"/>
</dbReference>
<dbReference type="InParanoid" id="D5GMS0"/>
<evidence type="ECO:0000256" key="1">
    <source>
        <dbReference type="ARBA" id="ARBA00002677"/>
    </source>
</evidence>
<dbReference type="Pfam" id="PF07569">
    <property type="entry name" value="Hira"/>
    <property type="match status" value="1"/>
</dbReference>
<proteinExistence type="inferred from homology"/>
<dbReference type="GO" id="GO:0006355">
    <property type="term" value="P:regulation of DNA-templated transcription"/>
    <property type="evidence" value="ECO:0007669"/>
    <property type="project" value="InterPro"/>
</dbReference>
<evidence type="ECO:0000256" key="5">
    <source>
        <dbReference type="ARBA" id="ARBA00022574"/>
    </source>
</evidence>
<feature type="compositionally biased region" description="Polar residues" evidence="13">
    <location>
        <begin position="804"/>
        <end position="813"/>
    </location>
</feature>
<feature type="region of interest" description="Disordered" evidence="13">
    <location>
        <begin position="594"/>
        <end position="614"/>
    </location>
</feature>